<feature type="non-terminal residue" evidence="1">
    <location>
        <position position="1"/>
    </location>
</feature>
<accession>A0AA40KFL0</accession>
<comment type="caution">
    <text evidence="1">The sequence shown here is derived from an EMBL/GenBank/DDBJ whole genome shotgun (WGS) entry which is preliminary data.</text>
</comment>
<gene>
    <name evidence="1" type="ORF">K0M31_015323</name>
</gene>
<reference evidence="1" key="1">
    <citation type="submission" date="2021-10" db="EMBL/GenBank/DDBJ databases">
        <title>Melipona bicolor Genome sequencing and assembly.</title>
        <authorList>
            <person name="Araujo N.S."/>
            <person name="Arias M.C."/>
        </authorList>
    </citation>
    <scope>NUCLEOTIDE SEQUENCE</scope>
    <source>
        <strain evidence="1">USP_2M_L1-L4_2017</strain>
        <tissue evidence="1">Whole body</tissue>
    </source>
</reference>
<evidence type="ECO:0000313" key="2">
    <source>
        <dbReference type="Proteomes" id="UP001177670"/>
    </source>
</evidence>
<protein>
    <submittedName>
        <fullName evidence="1">Uncharacterized protein</fullName>
    </submittedName>
</protein>
<name>A0AA40KFL0_9HYME</name>
<organism evidence="1 2">
    <name type="scientific">Melipona bicolor</name>
    <dbReference type="NCBI Taxonomy" id="60889"/>
    <lineage>
        <taxon>Eukaryota</taxon>
        <taxon>Metazoa</taxon>
        <taxon>Ecdysozoa</taxon>
        <taxon>Arthropoda</taxon>
        <taxon>Hexapoda</taxon>
        <taxon>Insecta</taxon>
        <taxon>Pterygota</taxon>
        <taxon>Neoptera</taxon>
        <taxon>Endopterygota</taxon>
        <taxon>Hymenoptera</taxon>
        <taxon>Apocrita</taxon>
        <taxon>Aculeata</taxon>
        <taxon>Apoidea</taxon>
        <taxon>Anthophila</taxon>
        <taxon>Apidae</taxon>
        <taxon>Melipona</taxon>
    </lineage>
</organism>
<proteinExistence type="predicted"/>
<sequence>VREGTRALSSGSWEKGEWDLHPSVGDRDCNRGYVVRYSACVWSGLPTNNITHSGCLCVQRGRLS</sequence>
<dbReference type="EMBL" id="JAHYIQ010000044">
    <property type="protein sequence ID" value="KAK1118281.1"/>
    <property type="molecule type" value="Genomic_DNA"/>
</dbReference>
<dbReference type="Proteomes" id="UP001177670">
    <property type="component" value="Unassembled WGS sequence"/>
</dbReference>
<dbReference type="AlphaFoldDB" id="A0AA40KFL0"/>
<evidence type="ECO:0000313" key="1">
    <source>
        <dbReference type="EMBL" id="KAK1118281.1"/>
    </source>
</evidence>
<keyword evidence="2" id="KW-1185">Reference proteome</keyword>